<feature type="transmembrane region" description="Helical" evidence="1">
    <location>
        <begin position="107"/>
        <end position="138"/>
    </location>
</feature>
<protein>
    <submittedName>
        <fullName evidence="2">Uncharacterized protein</fullName>
    </submittedName>
</protein>
<dbReference type="EMBL" id="BOPH01000088">
    <property type="protein sequence ID" value="GIJ71654.1"/>
    <property type="molecule type" value="Genomic_DNA"/>
</dbReference>
<keyword evidence="3" id="KW-1185">Reference proteome</keyword>
<evidence type="ECO:0000313" key="3">
    <source>
        <dbReference type="Proteomes" id="UP000635606"/>
    </source>
</evidence>
<keyword evidence="1" id="KW-1133">Transmembrane helix</keyword>
<proteinExistence type="predicted"/>
<accession>A0A8J3ZX28</accession>
<sequence length="156" mass="15895">MDPTGRALRLAAQRPAARSIRGTEGVSSMTGTIDLTAADVAKAPQEESTWEVTVPVPTVGVRRVTFAAPHLPHPDLPQPRAVADDLLDGAGRIVHAFGRLVSGRERVVYFGGLAALTAMGAVSLPVAAAIGAGVWVAVRTGTPSATGPTPADDGEG</sequence>
<evidence type="ECO:0000256" key="1">
    <source>
        <dbReference type="SAM" id="Phobius"/>
    </source>
</evidence>
<dbReference type="Proteomes" id="UP000635606">
    <property type="component" value="Unassembled WGS sequence"/>
</dbReference>
<comment type="caution">
    <text evidence="2">The sequence shown here is derived from an EMBL/GenBank/DDBJ whole genome shotgun (WGS) entry which is preliminary data.</text>
</comment>
<dbReference type="AlphaFoldDB" id="A0A8J3ZX28"/>
<gene>
    <name evidence="2" type="ORF">Voc01_065710</name>
</gene>
<name>A0A8J3ZX28_9ACTN</name>
<keyword evidence="1" id="KW-0812">Transmembrane</keyword>
<keyword evidence="1" id="KW-0472">Membrane</keyword>
<organism evidence="2 3">
    <name type="scientific">Virgisporangium ochraceum</name>
    <dbReference type="NCBI Taxonomy" id="65505"/>
    <lineage>
        <taxon>Bacteria</taxon>
        <taxon>Bacillati</taxon>
        <taxon>Actinomycetota</taxon>
        <taxon>Actinomycetes</taxon>
        <taxon>Micromonosporales</taxon>
        <taxon>Micromonosporaceae</taxon>
        <taxon>Virgisporangium</taxon>
    </lineage>
</organism>
<evidence type="ECO:0000313" key="2">
    <source>
        <dbReference type="EMBL" id="GIJ71654.1"/>
    </source>
</evidence>
<reference evidence="2" key="1">
    <citation type="submission" date="2021-01" db="EMBL/GenBank/DDBJ databases">
        <title>Whole genome shotgun sequence of Virgisporangium ochraceum NBRC 16418.</title>
        <authorList>
            <person name="Komaki H."/>
            <person name="Tamura T."/>
        </authorList>
    </citation>
    <scope>NUCLEOTIDE SEQUENCE</scope>
    <source>
        <strain evidence="2">NBRC 16418</strain>
    </source>
</reference>